<dbReference type="InterPro" id="IPR041588">
    <property type="entry name" value="Integrase_H2C2"/>
</dbReference>
<dbReference type="PANTHER" id="PTHR37984:SF5">
    <property type="entry name" value="PROTEIN NYNRIN-LIKE"/>
    <property type="match status" value="1"/>
</dbReference>
<dbReference type="InterPro" id="IPR036397">
    <property type="entry name" value="RNaseH_sf"/>
</dbReference>
<protein>
    <recommendedName>
        <fullName evidence="1">Integrase catalytic domain-containing protein</fullName>
    </recommendedName>
</protein>
<dbReference type="SUPFAM" id="SSF53098">
    <property type="entry name" value="Ribonuclease H-like"/>
    <property type="match status" value="2"/>
</dbReference>
<dbReference type="Pfam" id="PF17921">
    <property type="entry name" value="Integrase_H2C2"/>
    <property type="match status" value="1"/>
</dbReference>
<dbReference type="Pfam" id="PF00665">
    <property type="entry name" value="rve"/>
    <property type="match status" value="1"/>
</dbReference>
<accession>A0AAV3PD10</accession>
<dbReference type="Gene3D" id="1.10.340.70">
    <property type="match status" value="1"/>
</dbReference>
<reference evidence="2 3" key="1">
    <citation type="submission" date="2024-01" db="EMBL/GenBank/DDBJ databases">
        <title>The complete chloroplast genome sequence of Lithospermum erythrorhizon: insights into the phylogenetic relationship among Boraginaceae species and the maternal lineages of purple gromwells.</title>
        <authorList>
            <person name="Okada T."/>
            <person name="Watanabe K."/>
        </authorList>
    </citation>
    <scope>NUCLEOTIDE SEQUENCE [LARGE SCALE GENOMIC DNA]</scope>
</reference>
<sequence length="353" mass="40156">MLFVDGARNDQEEGAEVLILGPQKETREYAMQFSFPATHNEAEYEAMILGLKLVKSLGVEELLTVEISQGFKRIIFEDIPRAKNEKADRWSRLATTYYSELWKRVYIEVCDQPVYNEEFINSITGSNPMDWRDPIIEYLAQEKLSKDSLEAKKDIPKLLAEIHEGWCESHIGARSLAIKVTRARYYWPTLVKDATAYVKRCDACQRMGNAAQLPTSALTPVISLIPFTMQGIDLIGKLSKAKGRAEFAIVAVDYFSKWVEAAPLKKTKSEDVIQFLWKNILKRFGIPKILVSDNGSQFEGQVLVDLCEKFGIEHRFTPVYYPQENGHVEVMNRIIFKGIKKNILYSAKDGGVG</sequence>
<feature type="domain" description="Integrase catalytic" evidence="1">
    <location>
        <begin position="222"/>
        <end position="353"/>
    </location>
</feature>
<dbReference type="Proteomes" id="UP001454036">
    <property type="component" value="Unassembled WGS sequence"/>
</dbReference>
<organism evidence="2 3">
    <name type="scientific">Lithospermum erythrorhizon</name>
    <name type="common">Purple gromwell</name>
    <name type="synonym">Lithospermum officinale var. erythrorhizon</name>
    <dbReference type="NCBI Taxonomy" id="34254"/>
    <lineage>
        <taxon>Eukaryota</taxon>
        <taxon>Viridiplantae</taxon>
        <taxon>Streptophyta</taxon>
        <taxon>Embryophyta</taxon>
        <taxon>Tracheophyta</taxon>
        <taxon>Spermatophyta</taxon>
        <taxon>Magnoliopsida</taxon>
        <taxon>eudicotyledons</taxon>
        <taxon>Gunneridae</taxon>
        <taxon>Pentapetalae</taxon>
        <taxon>asterids</taxon>
        <taxon>lamiids</taxon>
        <taxon>Boraginales</taxon>
        <taxon>Boraginaceae</taxon>
        <taxon>Boraginoideae</taxon>
        <taxon>Lithospermeae</taxon>
        <taxon>Lithospermum</taxon>
    </lineage>
</organism>
<evidence type="ECO:0000259" key="1">
    <source>
        <dbReference type="PROSITE" id="PS50994"/>
    </source>
</evidence>
<dbReference type="AlphaFoldDB" id="A0AAV3PD10"/>
<dbReference type="InterPro" id="IPR001584">
    <property type="entry name" value="Integrase_cat-core"/>
</dbReference>
<dbReference type="InterPro" id="IPR050951">
    <property type="entry name" value="Retrovirus_Pol_polyprotein"/>
</dbReference>
<dbReference type="Gene3D" id="3.30.420.10">
    <property type="entry name" value="Ribonuclease H-like superfamily/Ribonuclease H"/>
    <property type="match status" value="2"/>
</dbReference>
<evidence type="ECO:0000313" key="3">
    <source>
        <dbReference type="Proteomes" id="UP001454036"/>
    </source>
</evidence>
<dbReference type="GO" id="GO:0003676">
    <property type="term" value="F:nucleic acid binding"/>
    <property type="evidence" value="ECO:0007669"/>
    <property type="project" value="InterPro"/>
</dbReference>
<dbReference type="GO" id="GO:0015074">
    <property type="term" value="P:DNA integration"/>
    <property type="evidence" value="ECO:0007669"/>
    <property type="project" value="InterPro"/>
</dbReference>
<dbReference type="PANTHER" id="PTHR37984">
    <property type="entry name" value="PROTEIN CBG26694"/>
    <property type="match status" value="1"/>
</dbReference>
<proteinExistence type="predicted"/>
<dbReference type="InterPro" id="IPR012337">
    <property type="entry name" value="RNaseH-like_sf"/>
</dbReference>
<gene>
    <name evidence="2" type="ORF">LIER_08684</name>
</gene>
<keyword evidence="3" id="KW-1185">Reference proteome</keyword>
<comment type="caution">
    <text evidence="2">The sequence shown here is derived from an EMBL/GenBank/DDBJ whole genome shotgun (WGS) entry which is preliminary data.</text>
</comment>
<name>A0AAV3PD10_LITER</name>
<dbReference type="PROSITE" id="PS50994">
    <property type="entry name" value="INTEGRASE"/>
    <property type="match status" value="1"/>
</dbReference>
<dbReference type="EMBL" id="BAABME010001422">
    <property type="protein sequence ID" value="GAA0149534.1"/>
    <property type="molecule type" value="Genomic_DNA"/>
</dbReference>
<evidence type="ECO:0000313" key="2">
    <source>
        <dbReference type="EMBL" id="GAA0149534.1"/>
    </source>
</evidence>